<keyword evidence="1" id="KW-0472">Membrane</keyword>
<gene>
    <name evidence="2" type="ORF">AC477_05455</name>
</gene>
<feature type="transmembrane region" description="Helical" evidence="1">
    <location>
        <begin position="7"/>
        <end position="28"/>
    </location>
</feature>
<protein>
    <submittedName>
        <fullName evidence="2">Uncharacterized protein</fullName>
    </submittedName>
</protein>
<keyword evidence="1" id="KW-0812">Transmembrane</keyword>
<keyword evidence="1" id="KW-1133">Transmembrane helix</keyword>
<reference evidence="2 3" key="1">
    <citation type="submission" date="2015-06" db="EMBL/GenBank/DDBJ databases">
        <title>New insights into the roles of widespread benthic archaea in carbon and nitrogen cycling.</title>
        <authorList>
            <person name="Lazar C.S."/>
            <person name="Baker B.J."/>
            <person name="Seitz K.W."/>
            <person name="Hyde A.S."/>
            <person name="Dick G.J."/>
            <person name="Hinrichs K.-U."/>
            <person name="Teske A.P."/>
        </authorList>
    </citation>
    <scope>NUCLEOTIDE SEQUENCE [LARGE SCALE GENOMIC DNA]</scope>
    <source>
        <strain evidence="2">SG8-32-1</strain>
    </source>
</reference>
<comment type="caution">
    <text evidence="2">The sequence shown here is derived from an EMBL/GenBank/DDBJ whole genome shotgun (WGS) entry which is preliminary data.</text>
</comment>
<accession>A0A0M0BMT0</accession>
<organism evidence="2 3">
    <name type="scientific">miscellaneous Crenarchaeota group-1 archaeon SG8-32-1</name>
    <dbReference type="NCBI Taxonomy" id="1685124"/>
    <lineage>
        <taxon>Archaea</taxon>
        <taxon>Candidatus Bathyarchaeota</taxon>
        <taxon>MCG-1</taxon>
    </lineage>
</organism>
<name>A0A0M0BMT0_9ARCH</name>
<dbReference type="AlphaFoldDB" id="A0A0M0BMT0"/>
<dbReference type="EMBL" id="LFWU01000141">
    <property type="protein sequence ID" value="KON29882.1"/>
    <property type="molecule type" value="Genomic_DNA"/>
</dbReference>
<evidence type="ECO:0000256" key="1">
    <source>
        <dbReference type="SAM" id="Phobius"/>
    </source>
</evidence>
<dbReference type="Proteomes" id="UP000037237">
    <property type="component" value="Unassembled WGS sequence"/>
</dbReference>
<evidence type="ECO:0000313" key="2">
    <source>
        <dbReference type="EMBL" id="KON29882.1"/>
    </source>
</evidence>
<evidence type="ECO:0000313" key="3">
    <source>
        <dbReference type="Proteomes" id="UP000037237"/>
    </source>
</evidence>
<sequence>MNQKISFSIIAIAIILGTLIFMLHPIFLDPLSTEKQENPEIFVGVTFCGNTTDQAKLLIDRVKNYTNLFVLYSGPVSKNETAMTEISEYSIESGLSIAVYFGDLNSRILQLKNLEWRVTWIEMAKQRWGNQFLGVHYYDEPGGIYIDHNWNETILPYNVTFNDLTYDSVANLFIKGFQRDDGFDVLEKNSVDAFVSDYALYWFDYLAGYDVVLTQVGWNHSLTQDIALLRGAAKVQNKSWGEMITWKYNNPPYLDSGENIYEQMRIGYECGAEYFMIFNYPSFDGNEYGTLLDEHFEALEKFWNQVVNNNEVVHDSIKAEAALVLPKNYGWGMRRPNDRIWGWWGPDEKSEQIWNISQKLIDQYGLTLDIVYDDQTYPVNNIYPKIYFWNNTKTFSNP</sequence>
<proteinExistence type="predicted"/>